<reference evidence="3 4" key="1">
    <citation type="submission" date="2017-10" db="EMBL/GenBank/DDBJ databases">
        <authorList>
            <person name="Regsiter A."/>
            <person name="William W."/>
        </authorList>
    </citation>
    <scope>NUCLEOTIDE SEQUENCE [LARGE SCALE GENOMIC DNA]</scope>
    <source>
        <strain evidence="1 4">CFBP6984</strain>
        <strain evidence="2 3">CFBP7430</strain>
    </source>
</reference>
<evidence type="ECO:0000313" key="2">
    <source>
        <dbReference type="EMBL" id="SON90787.1"/>
    </source>
</evidence>
<keyword evidence="4" id="KW-1185">Reference proteome</keyword>
<dbReference type="Proteomes" id="UP000234166">
    <property type="component" value="Unassembled WGS sequence"/>
</dbReference>
<name>A0AB38E1M0_XANCH</name>
<protein>
    <submittedName>
        <fullName evidence="2">Uncharacterized protein</fullName>
    </submittedName>
</protein>
<dbReference type="Proteomes" id="UP000234181">
    <property type="component" value="Unassembled WGS sequence"/>
</dbReference>
<comment type="caution">
    <text evidence="2">The sequence shown here is derived from an EMBL/GenBank/DDBJ whole genome shotgun (WGS) entry which is preliminary data.</text>
</comment>
<dbReference type="AlphaFoldDB" id="A0AB38E1M0"/>
<evidence type="ECO:0000313" key="4">
    <source>
        <dbReference type="Proteomes" id="UP000234181"/>
    </source>
</evidence>
<evidence type="ECO:0000313" key="1">
    <source>
        <dbReference type="EMBL" id="SON83860.1"/>
    </source>
</evidence>
<dbReference type="EMBL" id="OCYT01000110">
    <property type="protein sequence ID" value="SON83860.1"/>
    <property type="molecule type" value="Genomic_DNA"/>
</dbReference>
<sequence length="103" mass="11609">MCNDLLIDIQPGFPAACAAHWRGVAELGHAQRDVVDRHLGALRAYPLGRNLSPYGAIVGALRRRLVFRRVDTEWRVRLYGCAVMRLGEALLGIRFRPIFVALR</sequence>
<evidence type="ECO:0000313" key="3">
    <source>
        <dbReference type="Proteomes" id="UP000234166"/>
    </source>
</evidence>
<organism evidence="2 3">
    <name type="scientific">Xanthomonas campestris pv. phaseoli</name>
    <dbReference type="NCBI Taxonomy" id="317013"/>
    <lineage>
        <taxon>Bacteria</taxon>
        <taxon>Pseudomonadati</taxon>
        <taxon>Pseudomonadota</taxon>
        <taxon>Gammaproteobacteria</taxon>
        <taxon>Lysobacterales</taxon>
        <taxon>Lysobacteraceae</taxon>
        <taxon>Xanthomonas</taxon>
    </lineage>
</organism>
<gene>
    <name evidence="1" type="ORF">XAP6984_530036</name>
    <name evidence="2" type="ORF">XAP7430_490037</name>
</gene>
<proteinExistence type="predicted"/>
<dbReference type="EMBL" id="OCYS01000104">
    <property type="protein sequence ID" value="SON90787.1"/>
    <property type="molecule type" value="Genomic_DNA"/>
</dbReference>
<accession>A0AB38E1M0</accession>